<sequence length="326" mass="35479">MEERKGESEKMEVRELGRTGLKLSSVGFGASPLGNVFGTVSDEQAIASVRVAFQSGINFFDTSPYYGGTLSEKVLGKALKALGVPRNEYVVATKCGRYKEGFDFSAERVTRSIDESLERLQLDYVDILQCHDIEFGSLDQIVNETIPALQKLKEAGKTRFIGITGLPLEIYTYVLDRVPPGTLDVVLSYCHYCINDTTLEDLIPYLKAKGVAIINASPLAMGLLTEAGPPLWHPASPELKSACQAAATHCKEKGKNISKLGMQYSLLNKEITSVLVGMKSVEQVEENVAAARELATSGIDEEALSEVEAILKPVKNQSWPSGVQKS</sequence>
<dbReference type="SUPFAM" id="SSF51430">
    <property type="entry name" value="NAD(P)-linked oxidoreductase"/>
    <property type="match status" value="1"/>
</dbReference>
<evidence type="ECO:0000259" key="1">
    <source>
        <dbReference type="Pfam" id="PF00248"/>
    </source>
</evidence>
<dbReference type="PANTHER" id="PTHR42686:SF1">
    <property type="entry name" value="GH17980P-RELATED"/>
    <property type="match status" value="1"/>
</dbReference>
<dbReference type="AlphaFoldDB" id="A0AAN9Q0F5"/>
<dbReference type="InterPro" id="IPR023210">
    <property type="entry name" value="NADP_OxRdtase_dom"/>
</dbReference>
<dbReference type="InterPro" id="IPR044479">
    <property type="entry name" value="LGALDH-like"/>
</dbReference>
<dbReference type="GO" id="GO:0019853">
    <property type="term" value="P:L-ascorbic acid biosynthetic process"/>
    <property type="evidence" value="ECO:0007669"/>
    <property type="project" value="TreeGrafter"/>
</dbReference>
<feature type="domain" description="NADP-dependent oxidoreductase" evidence="1">
    <location>
        <begin position="26"/>
        <end position="293"/>
    </location>
</feature>
<organism evidence="2 3">
    <name type="scientific">Clitoria ternatea</name>
    <name type="common">Butterfly pea</name>
    <dbReference type="NCBI Taxonomy" id="43366"/>
    <lineage>
        <taxon>Eukaryota</taxon>
        <taxon>Viridiplantae</taxon>
        <taxon>Streptophyta</taxon>
        <taxon>Embryophyta</taxon>
        <taxon>Tracheophyta</taxon>
        <taxon>Spermatophyta</taxon>
        <taxon>Magnoliopsida</taxon>
        <taxon>eudicotyledons</taxon>
        <taxon>Gunneridae</taxon>
        <taxon>Pentapetalae</taxon>
        <taxon>rosids</taxon>
        <taxon>fabids</taxon>
        <taxon>Fabales</taxon>
        <taxon>Fabaceae</taxon>
        <taxon>Papilionoideae</taxon>
        <taxon>50 kb inversion clade</taxon>
        <taxon>NPAAA clade</taxon>
        <taxon>indigoferoid/millettioid clade</taxon>
        <taxon>Phaseoleae</taxon>
        <taxon>Clitoria</taxon>
    </lineage>
</organism>
<dbReference type="InterPro" id="IPR020471">
    <property type="entry name" value="AKR"/>
</dbReference>
<dbReference type="Gene3D" id="3.20.20.100">
    <property type="entry name" value="NADP-dependent oxidoreductase domain"/>
    <property type="match status" value="1"/>
</dbReference>
<dbReference type="Pfam" id="PF00248">
    <property type="entry name" value="Aldo_ket_red"/>
    <property type="match status" value="1"/>
</dbReference>
<evidence type="ECO:0000313" key="2">
    <source>
        <dbReference type="EMBL" id="KAK7319535.1"/>
    </source>
</evidence>
<dbReference type="GO" id="GO:0010349">
    <property type="term" value="F:L-galactose dehydrogenase activity"/>
    <property type="evidence" value="ECO:0007669"/>
    <property type="project" value="InterPro"/>
</dbReference>
<reference evidence="2 3" key="1">
    <citation type="submission" date="2024-01" db="EMBL/GenBank/DDBJ databases">
        <title>The genomes of 5 underutilized Papilionoideae crops provide insights into root nodulation and disease resistance.</title>
        <authorList>
            <person name="Yuan L."/>
        </authorList>
    </citation>
    <scope>NUCLEOTIDE SEQUENCE [LARGE SCALE GENOMIC DNA]</scope>
    <source>
        <strain evidence="2">LY-2023</strain>
        <tissue evidence="2">Leaf</tissue>
    </source>
</reference>
<dbReference type="Proteomes" id="UP001359559">
    <property type="component" value="Unassembled WGS sequence"/>
</dbReference>
<accession>A0AAN9Q0F5</accession>
<dbReference type="FunFam" id="3.20.20.100:FF:000011">
    <property type="entry name" value="Aldo/keto reductase"/>
    <property type="match status" value="1"/>
</dbReference>
<protein>
    <recommendedName>
        <fullName evidence="1">NADP-dependent oxidoreductase domain-containing protein</fullName>
    </recommendedName>
</protein>
<gene>
    <name evidence="2" type="ORF">RJT34_04257</name>
</gene>
<keyword evidence="3" id="KW-1185">Reference proteome</keyword>
<dbReference type="InterPro" id="IPR036812">
    <property type="entry name" value="NAD(P)_OxRdtase_dom_sf"/>
</dbReference>
<dbReference type="GO" id="GO:0005829">
    <property type="term" value="C:cytosol"/>
    <property type="evidence" value="ECO:0007669"/>
    <property type="project" value="TreeGrafter"/>
</dbReference>
<dbReference type="EMBL" id="JAYKXN010000001">
    <property type="protein sequence ID" value="KAK7319535.1"/>
    <property type="molecule type" value="Genomic_DNA"/>
</dbReference>
<comment type="caution">
    <text evidence="2">The sequence shown here is derived from an EMBL/GenBank/DDBJ whole genome shotgun (WGS) entry which is preliminary data.</text>
</comment>
<dbReference type="PANTHER" id="PTHR42686">
    <property type="entry name" value="GH17980P-RELATED"/>
    <property type="match status" value="1"/>
</dbReference>
<name>A0AAN9Q0F5_CLITE</name>
<evidence type="ECO:0000313" key="3">
    <source>
        <dbReference type="Proteomes" id="UP001359559"/>
    </source>
</evidence>
<proteinExistence type="predicted"/>
<dbReference type="CDD" id="cd19163">
    <property type="entry name" value="AKR_galDH"/>
    <property type="match status" value="1"/>
</dbReference>